<reference evidence="1 2" key="1">
    <citation type="submission" date="2017-01" db="EMBL/GenBank/DDBJ databases">
        <title>The cable genome- insights into the physiology and evolution of filamentous bacteria capable of sulfide oxidation via long distance electron transfer.</title>
        <authorList>
            <person name="Schreiber L."/>
            <person name="Bjerg J.T."/>
            <person name="Boggild A."/>
            <person name="Van De Vossenberg J."/>
            <person name="Meysman F."/>
            <person name="Nielsen L.P."/>
            <person name="Schramm A."/>
            <person name="Kjeldsen K.U."/>
        </authorList>
    </citation>
    <scope>NUCLEOTIDE SEQUENCE [LARGE SCALE GENOMIC DNA]</scope>
    <source>
        <strain evidence="1">MCF</strain>
    </source>
</reference>
<protein>
    <submittedName>
        <fullName evidence="1">Uncharacterized protein</fullName>
    </submittedName>
</protein>
<evidence type="ECO:0000313" key="2">
    <source>
        <dbReference type="Proteomes" id="UP000287853"/>
    </source>
</evidence>
<dbReference type="EMBL" id="MTKO01000072">
    <property type="protein sequence ID" value="RWX45820.1"/>
    <property type="molecule type" value="Genomic_DNA"/>
</dbReference>
<comment type="caution">
    <text evidence="1">The sequence shown here is derived from an EMBL/GenBank/DDBJ whole genome shotgun (WGS) entry which is preliminary data.</text>
</comment>
<keyword evidence="2" id="KW-1185">Reference proteome</keyword>
<organism evidence="1 2">
    <name type="scientific">Candidatus Electrothrix aarhusensis</name>
    <dbReference type="NCBI Taxonomy" id="1859131"/>
    <lineage>
        <taxon>Bacteria</taxon>
        <taxon>Pseudomonadati</taxon>
        <taxon>Thermodesulfobacteriota</taxon>
        <taxon>Desulfobulbia</taxon>
        <taxon>Desulfobulbales</taxon>
        <taxon>Desulfobulbaceae</taxon>
        <taxon>Candidatus Electrothrix</taxon>
    </lineage>
</organism>
<proteinExistence type="predicted"/>
<dbReference type="NCBIfam" id="NF045718">
    <property type="entry name" value="two_CW_domain"/>
    <property type="match status" value="1"/>
</dbReference>
<gene>
    <name evidence="1" type="ORF">H206_00642</name>
</gene>
<dbReference type="AlphaFoldDB" id="A0A3S3QF27"/>
<sequence length="123" mass="13772">MCLLVFVSDLSLHRFSLDNINLATFQKSFIVKEKTVNCWEFKGCGRELDGKNVSLYGLCPAAVDSTLDGIHGGKNGGRCCWVVKAVYNKNKKFGCRCTVDYTECHECNFYTLVQETTKLIVTA</sequence>
<dbReference type="InterPro" id="IPR054687">
    <property type="entry name" value="Two-CW_dom"/>
</dbReference>
<accession>A0A3S3QF27</accession>
<dbReference type="Proteomes" id="UP000287853">
    <property type="component" value="Unassembled WGS sequence"/>
</dbReference>
<name>A0A3S3QF27_9BACT</name>
<evidence type="ECO:0000313" key="1">
    <source>
        <dbReference type="EMBL" id="RWX45820.1"/>
    </source>
</evidence>